<evidence type="ECO:0000313" key="1">
    <source>
        <dbReference type="EMBL" id="OGE39227.1"/>
    </source>
</evidence>
<organism evidence="1 2">
    <name type="scientific">Candidatus Daviesbacteria bacterium RIFCSPHIGHO2_12_FULL_37_11</name>
    <dbReference type="NCBI Taxonomy" id="1797777"/>
    <lineage>
        <taxon>Bacteria</taxon>
        <taxon>Candidatus Daviesiibacteriota</taxon>
    </lineage>
</organism>
<gene>
    <name evidence="1" type="ORF">A3F00_04020</name>
</gene>
<dbReference type="Proteomes" id="UP000176527">
    <property type="component" value="Unassembled WGS sequence"/>
</dbReference>
<proteinExistence type="predicted"/>
<name>A0A1F5KE58_9BACT</name>
<comment type="caution">
    <text evidence="1">The sequence shown here is derived from an EMBL/GenBank/DDBJ whole genome shotgun (WGS) entry which is preliminary data.</text>
</comment>
<protein>
    <submittedName>
        <fullName evidence="1">Uncharacterized protein</fullName>
    </submittedName>
</protein>
<reference evidence="1 2" key="1">
    <citation type="journal article" date="2016" name="Nat. Commun.">
        <title>Thousands of microbial genomes shed light on interconnected biogeochemical processes in an aquifer system.</title>
        <authorList>
            <person name="Anantharaman K."/>
            <person name="Brown C.T."/>
            <person name="Hug L.A."/>
            <person name="Sharon I."/>
            <person name="Castelle C.J."/>
            <person name="Probst A.J."/>
            <person name="Thomas B.C."/>
            <person name="Singh A."/>
            <person name="Wilkins M.J."/>
            <person name="Karaoz U."/>
            <person name="Brodie E.L."/>
            <person name="Williams K.H."/>
            <person name="Hubbard S.S."/>
            <person name="Banfield J.F."/>
        </authorList>
    </citation>
    <scope>NUCLEOTIDE SEQUENCE [LARGE SCALE GENOMIC DNA]</scope>
</reference>
<dbReference type="AlphaFoldDB" id="A0A1F5KE58"/>
<sequence>MEIVLFNIDLFNKFLREALNEAWAVNLLEFVSVLVLSLTLLASLWAVRKSGEANELKLLPVLVILYSLENGRDIFRIKNIGYGTAFDINIRPLFLYLASLKEWYALEFLLHEPYLEHNQIKRLSLIAKKEGRVIDAFEGLLLAVFKEDGESAIITFTDARGKKYYCKVKIEKDRATLVELPKNFTMWKRGWFYLIGSMDNFSTEMRAKAKNFRKFL</sequence>
<dbReference type="EMBL" id="MFDE01000003">
    <property type="protein sequence ID" value="OGE39227.1"/>
    <property type="molecule type" value="Genomic_DNA"/>
</dbReference>
<accession>A0A1F5KE58</accession>
<evidence type="ECO:0000313" key="2">
    <source>
        <dbReference type="Proteomes" id="UP000176527"/>
    </source>
</evidence>